<feature type="chain" id="PRO_5005538006" evidence="1">
    <location>
        <begin position="24"/>
        <end position="619"/>
    </location>
</feature>
<sequence>MRVSTTSLYVALVALLYTGRSDAVSCDVAQQDESYACDDVYIFDLAKSANEVDSTAVYNNVCCKRDGCKLAIGGVILEVFRECAAGIGPRSPDKFYVDVYVKNLGGQILSNANLLLMNTLTGESIEFVYGGTTVFALDQGGNYEISVLGIENYIIQSEEGTNKDTTAVLTDDTVADGVYKLVNVSVDSVVNWVYAAPQLNREVVIRAEDDYGDVVSDAQVKVTFLDNGTTATYTTASPEWDGTSGTFIFSLPANSEYTFEMTNIPTGFVATGEFGGDNNPDGITTLTVSEDSTVRFVYSLDTTCQEAFFDAGSACPSGSVNKGWKACYGIECTASVCCGPRTCLTEIDPTKGTICGDLRPKANYSTIPCGTGTGVSCTKALCCTTEALPPKVPHVPDQCSSSYLNINFEDFTGVDDDDLDSSYRPEGVSFALTTTGSFTPYSLRSAPRIEAEGGKLTKAGFWTSCAGGGTVYDVDTKNTLGKWFLKLVGLDSDDIPYMPALLITYNTHGSTQAAGMLYDIDGSNSKKEQYMISIYDKDRNFLGSDFSIRGDTSVCSKNAYEGTYWQFIVNSPNNVPIKYLRIDYIGSGLPTSIGMGFDNFRAFGCTKDGRVLNAFTTGN</sequence>
<evidence type="ECO:0000313" key="2">
    <source>
        <dbReference type="EMBL" id="KNC75650.1"/>
    </source>
</evidence>
<dbReference type="AlphaFoldDB" id="A0A0L0FFY0"/>
<dbReference type="Proteomes" id="UP000054560">
    <property type="component" value="Unassembled WGS sequence"/>
</dbReference>
<gene>
    <name evidence="2" type="ORF">SARC_11828</name>
</gene>
<protein>
    <submittedName>
        <fullName evidence="2">Uncharacterized protein</fullName>
    </submittedName>
</protein>
<reference evidence="2 3" key="1">
    <citation type="submission" date="2011-02" db="EMBL/GenBank/DDBJ databases">
        <title>The Genome Sequence of Sphaeroforma arctica JP610.</title>
        <authorList>
            <consortium name="The Broad Institute Genome Sequencing Platform"/>
            <person name="Russ C."/>
            <person name="Cuomo C."/>
            <person name="Young S.K."/>
            <person name="Zeng Q."/>
            <person name="Gargeya S."/>
            <person name="Alvarado L."/>
            <person name="Berlin A."/>
            <person name="Chapman S.B."/>
            <person name="Chen Z."/>
            <person name="Freedman E."/>
            <person name="Gellesch M."/>
            <person name="Goldberg J."/>
            <person name="Griggs A."/>
            <person name="Gujja S."/>
            <person name="Heilman E."/>
            <person name="Heiman D."/>
            <person name="Howarth C."/>
            <person name="Mehta T."/>
            <person name="Neiman D."/>
            <person name="Pearson M."/>
            <person name="Roberts A."/>
            <person name="Saif S."/>
            <person name="Shea T."/>
            <person name="Shenoy N."/>
            <person name="Sisk P."/>
            <person name="Stolte C."/>
            <person name="Sykes S."/>
            <person name="White J."/>
            <person name="Yandava C."/>
            <person name="Burger G."/>
            <person name="Gray M.W."/>
            <person name="Holland P.W.H."/>
            <person name="King N."/>
            <person name="Lang F.B.F."/>
            <person name="Roger A.J."/>
            <person name="Ruiz-Trillo I."/>
            <person name="Haas B."/>
            <person name="Nusbaum C."/>
            <person name="Birren B."/>
        </authorList>
    </citation>
    <scope>NUCLEOTIDE SEQUENCE [LARGE SCALE GENOMIC DNA]</scope>
    <source>
        <strain evidence="2 3">JP610</strain>
    </source>
</reference>
<organism evidence="2 3">
    <name type="scientific">Sphaeroforma arctica JP610</name>
    <dbReference type="NCBI Taxonomy" id="667725"/>
    <lineage>
        <taxon>Eukaryota</taxon>
        <taxon>Ichthyosporea</taxon>
        <taxon>Ichthyophonida</taxon>
        <taxon>Sphaeroforma</taxon>
    </lineage>
</organism>
<proteinExistence type="predicted"/>
<keyword evidence="1" id="KW-0732">Signal</keyword>
<keyword evidence="3" id="KW-1185">Reference proteome</keyword>
<dbReference type="EMBL" id="KQ243499">
    <property type="protein sequence ID" value="KNC75650.1"/>
    <property type="molecule type" value="Genomic_DNA"/>
</dbReference>
<feature type="signal peptide" evidence="1">
    <location>
        <begin position="1"/>
        <end position="23"/>
    </location>
</feature>
<dbReference type="GeneID" id="25912332"/>
<dbReference type="RefSeq" id="XP_014149552.1">
    <property type="nucleotide sequence ID" value="XM_014294077.1"/>
</dbReference>
<evidence type="ECO:0000256" key="1">
    <source>
        <dbReference type="SAM" id="SignalP"/>
    </source>
</evidence>
<name>A0A0L0FFY0_9EUKA</name>
<evidence type="ECO:0000313" key="3">
    <source>
        <dbReference type="Proteomes" id="UP000054560"/>
    </source>
</evidence>
<accession>A0A0L0FFY0</accession>